<dbReference type="PANTHER" id="PTHR31973">
    <property type="entry name" value="POLYPROTEIN, PUTATIVE-RELATED"/>
    <property type="match status" value="1"/>
</dbReference>
<proteinExistence type="predicted"/>
<dbReference type="Pfam" id="PF10551">
    <property type="entry name" value="MULE"/>
    <property type="match status" value="1"/>
</dbReference>
<keyword evidence="5" id="KW-0238">DNA-binding</keyword>
<dbReference type="GO" id="GO:0006313">
    <property type="term" value="P:DNA transposition"/>
    <property type="evidence" value="ECO:0007669"/>
    <property type="project" value="InterPro"/>
</dbReference>
<dbReference type="GO" id="GO:0004803">
    <property type="term" value="F:transposase activity"/>
    <property type="evidence" value="ECO:0007669"/>
    <property type="project" value="InterPro"/>
</dbReference>
<evidence type="ECO:0000256" key="6">
    <source>
        <dbReference type="ARBA" id="ARBA00023172"/>
    </source>
</evidence>
<name>A0AAF0X6U3_DAUCS</name>
<keyword evidence="1" id="KW-0815">Transposition</keyword>
<protein>
    <recommendedName>
        <fullName evidence="8">SWIM-type domain-containing protein</fullName>
    </recommendedName>
</protein>
<evidence type="ECO:0000256" key="2">
    <source>
        <dbReference type="ARBA" id="ARBA00022723"/>
    </source>
</evidence>
<dbReference type="AlphaFoldDB" id="A0AAF0X6U3"/>
<keyword evidence="2" id="KW-0479">Metal-binding</keyword>
<dbReference type="InterPro" id="IPR001207">
    <property type="entry name" value="Transposase_mutator"/>
</dbReference>
<sequence length="484" mass="55091">MNPTWPLSAFHKKVVNDWGCQVSLYACGRAKTKALKVIRGNHEAQYGRLWDYMAALKKAMPDSTVELMLDNEEAGVQGRRFKRIYVCLGPLKKGFTTACRPIIGLDGCHLKGPFGGQLLTAVGCDANDEMYPISWAVVEAENSETWNWFLTLVAMDVNINNSGSWTFISDRQKGLINALTTVVPNAEHRFCVMHLYRNMYKDFKGVGCRSLLWLASRATTDYMFQKHMTELKKLSKKCHDWLLEKPTSQWSRSAFRTTCLSDMFVNNHCEVYNNSIRAYRDLPIIGLLQGLHKSAMKRIQSRRDKMARNYAANHLCPNPMKKVNKAMSQSSGCVVQWSGKSKYLVTMTSGGHEIVVDLEAKTCACRKYDLTGLPCYHACACIHWKNLNLNDYIHKAYTKDMYLACYQHTLEPITSEQYWEKTGIPGPLAPLIKVQPGRPKKKRSQKNDIPDDATKLRRKGIIIVCNYCKERGHNARTCLAKVSY</sequence>
<dbReference type="GO" id="GO:0008270">
    <property type="term" value="F:zinc ion binding"/>
    <property type="evidence" value="ECO:0007669"/>
    <property type="project" value="UniProtKB-KW"/>
</dbReference>
<reference evidence="9" key="1">
    <citation type="journal article" date="2016" name="Nat. Genet.">
        <title>A high-quality carrot genome assembly provides new insights into carotenoid accumulation and asterid genome evolution.</title>
        <authorList>
            <person name="Iorizzo M."/>
            <person name="Ellison S."/>
            <person name="Senalik D."/>
            <person name="Zeng P."/>
            <person name="Satapoomin P."/>
            <person name="Huang J."/>
            <person name="Bowman M."/>
            <person name="Iovene M."/>
            <person name="Sanseverino W."/>
            <person name="Cavagnaro P."/>
            <person name="Yildiz M."/>
            <person name="Macko-Podgorni A."/>
            <person name="Moranska E."/>
            <person name="Grzebelus E."/>
            <person name="Grzebelus D."/>
            <person name="Ashrafi H."/>
            <person name="Zheng Z."/>
            <person name="Cheng S."/>
            <person name="Spooner D."/>
            <person name="Van Deynze A."/>
            <person name="Simon P."/>
        </authorList>
    </citation>
    <scope>NUCLEOTIDE SEQUENCE</scope>
    <source>
        <tissue evidence="9">Leaf</tissue>
    </source>
</reference>
<evidence type="ECO:0000256" key="7">
    <source>
        <dbReference type="PROSITE-ProRule" id="PRU00325"/>
    </source>
</evidence>
<feature type="domain" description="SWIM-type" evidence="8">
    <location>
        <begin position="343"/>
        <end position="386"/>
    </location>
</feature>
<keyword evidence="10" id="KW-1185">Reference proteome</keyword>
<dbReference type="Proteomes" id="UP000077755">
    <property type="component" value="Chromosome 5"/>
</dbReference>
<dbReference type="InterPro" id="IPR007527">
    <property type="entry name" value="Znf_SWIM"/>
</dbReference>
<evidence type="ECO:0000259" key="8">
    <source>
        <dbReference type="PROSITE" id="PS50966"/>
    </source>
</evidence>
<gene>
    <name evidence="9" type="ORF">DCAR_0520803</name>
</gene>
<dbReference type="PROSITE" id="PS50966">
    <property type="entry name" value="ZF_SWIM"/>
    <property type="match status" value="1"/>
</dbReference>
<evidence type="ECO:0000256" key="1">
    <source>
        <dbReference type="ARBA" id="ARBA00022578"/>
    </source>
</evidence>
<keyword evidence="4" id="KW-0862">Zinc</keyword>
<organism evidence="9 10">
    <name type="scientific">Daucus carota subsp. sativus</name>
    <name type="common">Carrot</name>
    <dbReference type="NCBI Taxonomy" id="79200"/>
    <lineage>
        <taxon>Eukaryota</taxon>
        <taxon>Viridiplantae</taxon>
        <taxon>Streptophyta</taxon>
        <taxon>Embryophyta</taxon>
        <taxon>Tracheophyta</taxon>
        <taxon>Spermatophyta</taxon>
        <taxon>Magnoliopsida</taxon>
        <taxon>eudicotyledons</taxon>
        <taxon>Gunneridae</taxon>
        <taxon>Pentapetalae</taxon>
        <taxon>asterids</taxon>
        <taxon>campanulids</taxon>
        <taxon>Apiales</taxon>
        <taxon>Apiaceae</taxon>
        <taxon>Apioideae</taxon>
        <taxon>Scandiceae</taxon>
        <taxon>Daucinae</taxon>
        <taxon>Daucus</taxon>
        <taxon>Daucus sect. Daucus</taxon>
    </lineage>
</organism>
<evidence type="ECO:0000256" key="3">
    <source>
        <dbReference type="ARBA" id="ARBA00022771"/>
    </source>
</evidence>
<evidence type="ECO:0000313" key="10">
    <source>
        <dbReference type="Proteomes" id="UP000077755"/>
    </source>
</evidence>
<dbReference type="InterPro" id="IPR018289">
    <property type="entry name" value="MULE_transposase_dom"/>
</dbReference>
<dbReference type="SMART" id="SM00575">
    <property type="entry name" value="ZnF_PMZ"/>
    <property type="match status" value="1"/>
</dbReference>
<keyword evidence="6" id="KW-0233">DNA recombination</keyword>
<reference evidence="9" key="2">
    <citation type="submission" date="2022-03" db="EMBL/GenBank/DDBJ databases">
        <title>Draft title - Genomic analysis of global carrot germplasm unveils the trajectory of domestication and the origin of high carotenoid orange carrot.</title>
        <authorList>
            <person name="Iorizzo M."/>
            <person name="Ellison S."/>
            <person name="Senalik D."/>
            <person name="Macko-Podgorni A."/>
            <person name="Grzebelus D."/>
            <person name="Bostan H."/>
            <person name="Rolling W."/>
            <person name="Curaba J."/>
            <person name="Simon P."/>
        </authorList>
    </citation>
    <scope>NUCLEOTIDE SEQUENCE</scope>
    <source>
        <tissue evidence="9">Leaf</tissue>
    </source>
</reference>
<keyword evidence="3 7" id="KW-0863">Zinc-finger</keyword>
<dbReference type="PROSITE" id="PS01007">
    <property type="entry name" value="TRANSPOSASE_MUTATOR"/>
    <property type="match status" value="1"/>
</dbReference>
<dbReference type="InterPro" id="IPR006564">
    <property type="entry name" value="Znf_PMZ"/>
</dbReference>
<dbReference type="PANTHER" id="PTHR31973:SF187">
    <property type="entry name" value="MUTATOR TRANSPOSASE MUDRA PROTEIN"/>
    <property type="match status" value="1"/>
</dbReference>
<dbReference type="GO" id="GO:0003677">
    <property type="term" value="F:DNA binding"/>
    <property type="evidence" value="ECO:0007669"/>
    <property type="project" value="UniProtKB-KW"/>
</dbReference>
<accession>A0AAF0X6U3</accession>
<evidence type="ECO:0000256" key="4">
    <source>
        <dbReference type="ARBA" id="ARBA00022833"/>
    </source>
</evidence>
<dbReference type="EMBL" id="CP093347">
    <property type="protein sequence ID" value="WOH01419.1"/>
    <property type="molecule type" value="Genomic_DNA"/>
</dbReference>
<evidence type="ECO:0000256" key="5">
    <source>
        <dbReference type="ARBA" id="ARBA00023125"/>
    </source>
</evidence>
<dbReference type="Pfam" id="PF04434">
    <property type="entry name" value="SWIM"/>
    <property type="match status" value="1"/>
</dbReference>
<evidence type="ECO:0000313" key="9">
    <source>
        <dbReference type="EMBL" id="WOH01419.1"/>
    </source>
</evidence>